<evidence type="ECO:0000313" key="2">
    <source>
        <dbReference type="EMBL" id="TQR83332.1"/>
    </source>
</evidence>
<evidence type="ECO:0000313" key="3">
    <source>
        <dbReference type="Proteomes" id="UP000315759"/>
    </source>
</evidence>
<keyword evidence="1" id="KW-0472">Membrane</keyword>
<evidence type="ECO:0000256" key="1">
    <source>
        <dbReference type="SAM" id="Phobius"/>
    </source>
</evidence>
<feature type="transmembrane region" description="Helical" evidence="1">
    <location>
        <begin position="16"/>
        <end position="36"/>
    </location>
</feature>
<gene>
    <name evidence="2" type="ORF">D8S82_27315</name>
</gene>
<name>A0A544VTL9_9MYCO</name>
<dbReference type="AlphaFoldDB" id="A0A544VTL9"/>
<protein>
    <submittedName>
        <fullName evidence="2">Uncharacterized protein</fullName>
    </submittedName>
</protein>
<organism evidence="2 3">
    <name type="scientific">Mycolicibacterium hodleri</name>
    <dbReference type="NCBI Taxonomy" id="49897"/>
    <lineage>
        <taxon>Bacteria</taxon>
        <taxon>Bacillati</taxon>
        <taxon>Actinomycetota</taxon>
        <taxon>Actinomycetes</taxon>
        <taxon>Mycobacteriales</taxon>
        <taxon>Mycobacteriaceae</taxon>
        <taxon>Mycolicibacterium</taxon>
    </lineage>
</organism>
<comment type="caution">
    <text evidence="2">The sequence shown here is derived from an EMBL/GenBank/DDBJ whole genome shotgun (WGS) entry which is preliminary data.</text>
</comment>
<keyword evidence="1" id="KW-1133">Transmembrane helix</keyword>
<sequence>MATPVPRPPKTRAARIVLAIAVLNFVILLFPPLTWIVGQGGVWFFLVTGVLGVLSLLVMYRVDASAEED</sequence>
<proteinExistence type="predicted"/>
<accession>A0A544VTL9</accession>
<feature type="transmembrane region" description="Helical" evidence="1">
    <location>
        <begin position="42"/>
        <end position="60"/>
    </location>
</feature>
<reference evidence="2 3" key="1">
    <citation type="submission" date="2018-10" db="EMBL/GenBank/DDBJ databases">
        <title>Draft genome of Mycobacterium hodleri strain B.</title>
        <authorList>
            <person name="Amande T.J."/>
            <person name="Mcgenity T.J."/>
        </authorList>
    </citation>
    <scope>NUCLEOTIDE SEQUENCE [LARGE SCALE GENOMIC DNA]</scope>
    <source>
        <strain evidence="2 3">B</strain>
    </source>
</reference>
<dbReference type="RefSeq" id="WP_142271616.1">
    <property type="nucleotide sequence ID" value="NZ_VIFX01000046.1"/>
</dbReference>
<keyword evidence="3" id="KW-1185">Reference proteome</keyword>
<dbReference type="EMBL" id="VIFX01000046">
    <property type="protein sequence ID" value="TQR83332.1"/>
    <property type="molecule type" value="Genomic_DNA"/>
</dbReference>
<keyword evidence="1" id="KW-0812">Transmembrane</keyword>
<dbReference type="Proteomes" id="UP000315759">
    <property type="component" value="Unassembled WGS sequence"/>
</dbReference>